<evidence type="ECO:0000256" key="1">
    <source>
        <dbReference type="SAM" id="MobiDB-lite"/>
    </source>
</evidence>
<reference evidence="2 3" key="1">
    <citation type="submission" date="2018-12" db="EMBL/GenBank/DDBJ databases">
        <title>Draft genome sequence of Embleya hyalina NBRC 13850T.</title>
        <authorList>
            <person name="Komaki H."/>
            <person name="Hosoyama A."/>
            <person name="Kimura A."/>
            <person name="Ichikawa N."/>
            <person name="Tamura T."/>
        </authorList>
    </citation>
    <scope>NUCLEOTIDE SEQUENCE [LARGE SCALE GENOMIC DNA]</scope>
    <source>
        <strain evidence="2 3">NBRC 13850</strain>
    </source>
</reference>
<feature type="compositionally biased region" description="Low complexity" evidence="1">
    <location>
        <begin position="45"/>
        <end position="59"/>
    </location>
</feature>
<protein>
    <submittedName>
        <fullName evidence="2">Uncharacterized protein</fullName>
    </submittedName>
</protein>
<feature type="region of interest" description="Disordered" evidence="1">
    <location>
        <begin position="1"/>
        <end position="148"/>
    </location>
</feature>
<evidence type="ECO:0000313" key="2">
    <source>
        <dbReference type="EMBL" id="GCD96023.1"/>
    </source>
</evidence>
<comment type="caution">
    <text evidence="2">The sequence shown here is derived from an EMBL/GenBank/DDBJ whole genome shotgun (WGS) entry which is preliminary data.</text>
</comment>
<accession>A0A401YN34</accession>
<sequence length="148" mass="15345">MSAAIVGWNADSKSPRGEEQTQRGYRAVHQEEAAVADGHPGGGQQQHAAVADAVGQSAARQAAGELADGLDEEQRAGRRSAQPADPMGPQDDEGQHDAVGQGAEQPDGQESSKGRGDPSLRRSAPRFGRRGGHVGFRDVTAGRSSAVQ</sequence>
<evidence type="ECO:0000313" key="3">
    <source>
        <dbReference type="Proteomes" id="UP000286931"/>
    </source>
</evidence>
<name>A0A401YN34_9ACTN</name>
<keyword evidence="3" id="KW-1185">Reference proteome</keyword>
<feature type="compositionally biased region" description="Basic residues" evidence="1">
    <location>
        <begin position="123"/>
        <end position="132"/>
    </location>
</feature>
<gene>
    <name evidence="2" type="ORF">EHYA_03707</name>
</gene>
<feature type="compositionally biased region" description="Basic and acidic residues" evidence="1">
    <location>
        <begin position="110"/>
        <end position="120"/>
    </location>
</feature>
<dbReference type="Proteomes" id="UP000286931">
    <property type="component" value="Unassembled WGS sequence"/>
</dbReference>
<dbReference type="EMBL" id="BIFH01000019">
    <property type="protein sequence ID" value="GCD96023.1"/>
    <property type="molecule type" value="Genomic_DNA"/>
</dbReference>
<dbReference type="AlphaFoldDB" id="A0A401YN34"/>
<proteinExistence type="predicted"/>
<dbReference type="RefSeq" id="WP_126638109.1">
    <property type="nucleotide sequence ID" value="NZ_BIFH01000019.1"/>
</dbReference>
<organism evidence="2 3">
    <name type="scientific">Embleya hyalina</name>
    <dbReference type="NCBI Taxonomy" id="516124"/>
    <lineage>
        <taxon>Bacteria</taxon>
        <taxon>Bacillati</taxon>
        <taxon>Actinomycetota</taxon>
        <taxon>Actinomycetes</taxon>
        <taxon>Kitasatosporales</taxon>
        <taxon>Streptomycetaceae</taxon>
        <taxon>Embleya</taxon>
    </lineage>
</organism>